<proteinExistence type="predicted"/>
<dbReference type="Pfam" id="PF10066">
    <property type="entry name" value="DUF2304"/>
    <property type="match status" value="1"/>
</dbReference>
<accession>N2AB63</accession>
<dbReference type="PATRIC" id="fig|1235802.3.peg.2678"/>
<evidence type="ECO:0000313" key="2">
    <source>
        <dbReference type="EMBL" id="EMZ26602.1"/>
    </source>
</evidence>
<reference evidence="2 3" key="1">
    <citation type="journal article" date="2014" name="Genome Announc.">
        <title>Draft genome sequences of the altered schaedler flora, a defined bacterial community from gnotobiotic mice.</title>
        <authorList>
            <person name="Wannemuehler M.J."/>
            <person name="Overstreet A.M."/>
            <person name="Ward D.V."/>
            <person name="Phillips G.J."/>
        </authorList>
    </citation>
    <scope>NUCLEOTIDE SEQUENCE [LARGE SCALE GENOMIC DNA]</scope>
    <source>
        <strain evidence="2 3">ASF492</strain>
    </source>
</reference>
<feature type="transmembrane region" description="Helical" evidence="1">
    <location>
        <begin position="34"/>
        <end position="57"/>
    </location>
</feature>
<dbReference type="EMBL" id="AQFT01000077">
    <property type="protein sequence ID" value="EMZ26602.1"/>
    <property type="molecule type" value="Genomic_DNA"/>
</dbReference>
<keyword evidence="1" id="KW-1133">Transmembrane helix</keyword>
<feature type="transmembrane region" description="Helical" evidence="1">
    <location>
        <begin position="69"/>
        <end position="87"/>
    </location>
</feature>
<dbReference type="AlphaFoldDB" id="N2AB63"/>
<sequence>MSVLLRVILVLAAIGTFWYIIRKIRKSQTQIEDMGFWIAFSIILIIIAVFPQIAIFMANVLQIATTVNFVFLAVTFLLLFQLFLLSIKVSKLESRVKELAGEVALKNYEDTEE</sequence>
<protein>
    <recommendedName>
        <fullName evidence="4">DUF2304 domain-containing protein</fullName>
    </recommendedName>
</protein>
<dbReference type="InterPro" id="IPR019277">
    <property type="entry name" value="DUF2304"/>
</dbReference>
<dbReference type="Proteomes" id="UP000012589">
    <property type="component" value="Unassembled WGS sequence"/>
</dbReference>
<evidence type="ECO:0000256" key="1">
    <source>
        <dbReference type="SAM" id="Phobius"/>
    </source>
</evidence>
<feature type="transmembrane region" description="Helical" evidence="1">
    <location>
        <begin position="6"/>
        <end position="22"/>
    </location>
</feature>
<evidence type="ECO:0008006" key="4">
    <source>
        <dbReference type="Google" id="ProtNLM"/>
    </source>
</evidence>
<dbReference type="HOGENOM" id="CLU_134280_2_0_9"/>
<organism evidence="2 3">
    <name type="scientific">Eubacterium plexicaudatum ASF492</name>
    <dbReference type="NCBI Taxonomy" id="1235802"/>
    <lineage>
        <taxon>Bacteria</taxon>
        <taxon>Bacillati</taxon>
        <taxon>Bacillota</taxon>
        <taxon>Clostridia</taxon>
        <taxon>Eubacteriales</taxon>
        <taxon>Eubacteriaceae</taxon>
        <taxon>Eubacterium</taxon>
    </lineage>
</organism>
<name>N2AB63_9FIRM</name>
<keyword evidence="1" id="KW-0812">Transmembrane</keyword>
<comment type="caution">
    <text evidence="2">The sequence shown here is derived from an EMBL/GenBank/DDBJ whole genome shotgun (WGS) entry which is preliminary data.</text>
</comment>
<keyword evidence="3" id="KW-1185">Reference proteome</keyword>
<gene>
    <name evidence="2" type="ORF">C823_02532</name>
</gene>
<dbReference type="STRING" id="1235802.C823_02532"/>
<keyword evidence="1" id="KW-0472">Membrane</keyword>
<evidence type="ECO:0000313" key="3">
    <source>
        <dbReference type="Proteomes" id="UP000012589"/>
    </source>
</evidence>
<dbReference type="eggNOG" id="COG2456">
    <property type="taxonomic scope" value="Bacteria"/>
</dbReference>